<protein>
    <recommendedName>
        <fullName evidence="4">Mercuric transport protein MerT</fullName>
    </recommendedName>
</protein>
<accession>A0A191UIK0</accession>
<dbReference type="AlphaFoldDB" id="A0A191UIK0"/>
<evidence type="ECO:0008006" key="4">
    <source>
        <dbReference type="Google" id="ProtNLM"/>
    </source>
</evidence>
<gene>
    <name evidence="2" type="ORF">A8O14_10265</name>
</gene>
<sequence length="126" mass="13651">MIAPKSNLLTSVATLFASSSTLICCAIPALLVALGAGATLSTFISIFPKIVWISEHKVEVFIFAGVMLSISGYMQWRGRFAPCPTDPTLRDACMRTRKASLIVYSLSLLLYLTGGWFAFVQPLISS</sequence>
<dbReference type="OrthoDB" id="8908498at2"/>
<evidence type="ECO:0000256" key="1">
    <source>
        <dbReference type="SAM" id="Phobius"/>
    </source>
</evidence>
<feature type="transmembrane region" description="Helical" evidence="1">
    <location>
        <begin position="101"/>
        <end position="120"/>
    </location>
</feature>
<dbReference type="Proteomes" id="UP000078463">
    <property type="component" value="Chromosome"/>
</dbReference>
<keyword evidence="1" id="KW-1133">Transmembrane helix</keyword>
<reference evidence="3" key="1">
    <citation type="submission" date="2016-05" db="EMBL/GenBank/DDBJ databases">
        <title>Polynucleobacter sp. QLW-P1FAT50C-4 genome.</title>
        <authorList>
            <person name="Hahn M.W."/>
        </authorList>
    </citation>
    <scope>NUCLEOTIDE SEQUENCE [LARGE SCALE GENOMIC DNA]</scope>
    <source>
        <strain evidence="3">QLW-P1FAT50C-4</strain>
    </source>
</reference>
<feature type="transmembrane region" description="Helical" evidence="1">
    <location>
        <begin position="58"/>
        <end position="76"/>
    </location>
</feature>
<feature type="transmembrane region" description="Helical" evidence="1">
    <location>
        <begin position="31"/>
        <end position="51"/>
    </location>
</feature>
<keyword evidence="1" id="KW-0812">Transmembrane</keyword>
<keyword evidence="3" id="KW-1185">Reference proteome</keyword>
<dbReference type="KEGG" id="pwu:A8O14_10265"/>
<dbReference type="EMBL" id="CP015922">
    <property type="protein sequence ID" value="ANJ00828.1"/>
    <property type="molecule type" value="Genomic_DNA"/>
</dbReference>
<proteinExistence type="predicted"/>
<organism evidence="2 3">
    <name type="scientific">Polynucleobacter wuianus</name>
    <dbReference type="NCBI Taxonomy" id="1743168"/>
    <lineage>
        <taxon>Bacteria</taxon>
        <taxon>Pseudomonadati</taxon>
        <taxon>Pseudomonadota</taxon>
        <taxon>Betaproteobacteria</taxon>
        <taxon>Burkholderiales</taxon>
        <taxon>Burkholderiaceae</taxon>
        <taxon>Polynucleobacter</taxon>
    </lineage>
</organism>
<dbReference type="STRING" id="1743168.A8O14_10265"/>
<evidence type="ECO:0000313" key="2">
    <source>
        <dbReference type="EMBL" id="ANJ00828.1"/>
    </source>
</evidence>
<name>A0A191UIK0_9BURK</name>
<keyword evidence="1" id="KW-0472">Membrane</keyword>
<evidence type="ECO:0000313" key="3">
    <source>
        <dbReference type="Proteomes" id="UP000078463"/>
    </source>
</evidence>